<keyword evidence="2" id="KW-1185">Reference proteome</keyword>
<protein>
    <submittedName>
        <fullName evidence="1">Uncharacterized protein</fullName>
    </submittedName>
</protein>
<gene>
    <name evidence="1" type="ordered locus">Cwoe_3365</name>
</gene>
<dbReference type="KEGG" id="cwo:Cwoe_3365"/>
<accession>D3FF66</accession>
<dbReference type="AlphaFoldDB" id="D3FF66"/>
<proteinExistence type="predicted"/>
<name>D3FF66_CONWI</name>
<evidence type="ECO:0000313" key="2">
    <source>
        <dbReference type="Proteomes" id="UP000008229"/>
    </source>
</evidence>
<reference evidence="2" key="2">
    <citation type="submission" date="2010-01" db="EMBL/GenBank/DDBJ databases">
        <title>The complete genome of Conexibacter woesei DSM 14684.</title>
        <authorList>
            <consortium name="US DOE Joint Genome Institute (JGI-PGF)"/>
            <person name="Lucas S."/>
            <person name="Copeland A."/>
            <person name="Lapidus A."/>
            <person name="Glavina del Rio T."/>
            <person name="Dalin E."/>
            <person name="Tice H."/>
            <person name="Bruce D."/>
            <person name="Goodwin L."/>
            <person name="Pitluck S."/>
            <person name="Kyrpides N."/>
            <person name="Mavromatis K."/>
            <person name="Ivanova N."/>
            <person name="Mikhailova N."/>
            <person name="Chertkov O."/>
            <person name="Brettin T."/>
            <person name="Detter J.C."/>
            <person name="Han C."/>
            <person name="Larimer F."/>
            <person name="Land M."/>
            <person name="Hauser L."/>
            <person name="Markowitz V."/>
            <person name="Cheng J.-F."/>
            <person name="Hugenholtz P."/>
            <person name="Woyke T."/>
            <person name="Wu D."/>
            <person name="Pukall R."/>
            <person name="Steenblock K."/>
            <person name="Schneider S."/>
            <person name="Klenk H.-P."/>
            <person name="Eisen J.A."/>
        </authorList>
    </citation>
    <scope>NUCLEOTIDE SEQUENCE [LARGE SCALE GENOMIC DNA]</scope>
    <source>
        <strain evidence="2">DSM 14684 / CIP 108061 / JCM 11494 / NBRC 100937 / ID131577</strain>
    </source>
</reference>
<organism evidence="1 2">
    <name type="scientific">Conexibacter woesei (strain DSM 14684 / CCUG 47730 / CIP 108061 / JCM 11494 / NBRC 100937 / ID131577)</name>
    <dbReference type="NCBI Taxonomy" id="469383"/>
    <lineage>
        <taxon>Bacteria</taxon>
        <taxon>Bacillati</taxon>
        <taxon>Actinomycetota</taxon>
        <taxon>Thermoleophilia</taxon>
        <taxon>Solirubrobacterales</taxon>
        <taxon>Conexibacteraceae</taxon>
        <taxon>Conexibacter</taxon>
    </lineage>
</organism>
<dbReference type="EMBL" id="CP001854">
    <property type="protein sequence ID" value="ADB51783.1"/>
    <property type="molecule type" value="Genomic_DNA"/>
</dbReference>
<dbReference type="Proteomes" id="UP000008229">
    <property type="component" value="Chromosome"/>
</dbReference>
<dbReference type="HOGENOM" id="CLU_3395961_0_0_11"/>
<evidence type="ECO:0000313" key="1">
    <source>
        <dbReference type="EMBL" id="ADB51783.1"/>
    </source>
</evidence>
<reference evidence="1 2" key="1">
    <citation type="journal article" date="2010" name="Stand. Genomic Sci.">
        <title>Complete genome sequence of Conexibacter woesei type strain (ID131577).</title>
        <authorList>
            <person name="Pukall R."/>
            <person name="Lapidus A."/>
            <person name="Glavina Del Rio T."/>
            <person name="Copeland A."/>
            <person name="Tice H."/>
            <person name="Cheng J.-F."/>
            <person name="Lucas S."/>
            <person name="Chen F."/>
            <person name="Nolan M."/>
            <person name="Bruce D."/>
            <person name="Goodwin L."/>
            <person name="Pitluck S."/>
            <person name="Mavromatis K."/>
            <person name="Ivanova N."/>
            <person name="Ovchinnikova G."/>
            <person name="Pati A."/>
            <person name="Chen A."/>
            <person name="Palaniappan K."/>
            <person name="Land M."/>
            <person name="Hauser L."/>
            <person name="Chang Y.-J."/>
            <person name="Jeffries C.D."/>
            <person name="Chain P."/>
            <person name="Meincke L."/>
            <person name="Sims D."/>
            <person name="Brettin T."/>
            <person name="Detter J.C."/>
            <person name="Rohde M."/>
            <person name="Goeker M."/>
            <person name="Bristow J."/>
            <person name="Eisen J.A."/>
            <person name="Markowitz V."/>
            <person name="Kyrpides N.C."/>
            <person name="Klenk H.-P."/>
            <person name="Hugenholtz P."/>
        </authorList>
    </citation>
    <scope>NUCLEOTIDE SEQUENCE [LARGE SCALE GENOMIC DNA]</scope>
    <source>
        <strain evidence="2">DSM 14684 / CIP 108061 / JCM 11494 / NBRC 100937 / ID131577</strain>
    </source>
</reference>
<sequence length="31" mass="3224">MPVVLAGEAEHAAWLNHVGVSGPELLDPTNV</sequence>